<sequence length="318" mass="34049">MKILIIGAGAVGQVYALYLSKAGHDISFFVKEKYTNELGAGLTLHRLTRRGHVTERLEGFGIVTSPAEVAARTWDQVWIAISGDALRGELAGQVLAAAGGATVIILQPDINNDQHVRKIVPPEQIVMGAISFLSFQSPLPGNDDPEGMAYFLDPLRSTLMAGPDARAEPAVAALRQGGLRAKRVRDIGRATAVGLALLQTMVAVLESNGWDYAGLAGSPAMKRGRVAVREAMDAVAAETGLPVPLPLKLAATSMVWRLLIPLSRRTLPFDVEAALRYHFSKVGAQTRMLIDSYVDLGNKHGLPTAGLAALRRTLPEYS</sequence>
<feature type="domain" description="Ketopantoate reductase N-terminal" evidence="1">
    <location>
        <begin position="3"/>
        <end position="45"/>
    </location>
</feature>
<dbReference type="InterPro" id="IPR036291">
    <property type="entry name" value="NAD(P)-bd_dom_sf"/>
</dbReference>
<dbReference type="InterPro" id="IPR013332">
    <property type="entry name" value="KPR_N"/>
</dbReference>
<dbReference type="AlphaFoldDB" id="A0A418WGX1"/>
<dbReference type="EMBL" id="QYUK01000011">
    <property type="protein sequence ID" value="RJF89284.1"/>
    <property type="molecule type" value="Genomic_DNA"/>
</dbReference>
<gene>
    <name evidence="2" type="ORF">D3874_21825</name>
</gene>
<protein>
    <submittedName>
        <fullName evidence="2">Ketopantoate reductase</fullName>
    </submittedName>
</protein>
<dbReference type="SUPFAM" id="SSF51735">
    <property type="entry name" value="NAD(P)-binding Rossmann-fold domains"/>
    <property type="match status" value="1"/>
</dbReference>
<organism evidence="2 3">
    <name type="scientific">Oleomonas cavernae</name>
    <dbReference type="NCBI Taxonomy" id="2320859"/>
    <lineage>
        <taxon>Bacteria</taxon>
        <taxon>Pseudomonadati</taxon>
        <taxon>Pseudomonadota</taxon>
        <taxon>Alphaproteobacteria</taxon>
        <taxon>Acetobacterales</taxon>
        <taxon>Acetobacteraceae</taxon>
        <taxon>Oleomonas</taxon>
    </lineage>
</organism>
<reference evidence="2 3" key="1">
    <citation type="submission" date="2018-09" db="EMBL/GenBank/DDBJ databases">
        <authorList>
            <person name="Zhu H."/>
        </authorList>
    </citation>
    <scope>NUCLEOTIDE SEQUENCE [LARGE SCALE GENOMIC DNA]</scope>
    <source>
        <strain evidence="2 3">K1W22B-8</strain>
    </source>
</reference>
<keyword evidence="3" id="KW-1185">Reference proteome</keyword>
<proteinExistence type="predicted"/>
<evidence type="ECO:0000259" key="1">
    <source>
        <dbReference type="Pfam" id="PF02558"/>
    </source>
</evidence>
<accession>A0A418WGX1</accession>
<dbReference type="RefSeq" id="WP_119780866.1">
    <property type="nucleotide sequence ID" value="NZ_QYUK01000011.1"/>
</dbReference>
<dbReference type="OrthoDB" id="247668at2"/>
<name>A0A418WGX1_9PROT</name>
<dbReference type="Pfam" id="PF02558">
    <property type="entry name" value="ApbA"/>
    <property type="match status" value="1"/>
</dbReference>
<dbReference type="Proteomes" id="UP000284605">
    <property type="component" value="Unassembled WGS sequence"/>
</dbReference>
<evidence type="ECO:0000313" key="3">
    <source>
        <dbReference type="Proteomes" id="UP000284605"/>
    </source>
</evidence>
<dbReference type="Gene3D" id="3.40.50.720">
    <property type="entry name" value="NAD(P)-binding Rossmann-like Domain"/>
    <property type="match status" value="1"/>
</dbReference>
<comment type="caution">
    <text evidence="2">The sequence shown here is derived from an EMBL/GenBank/DDBJ whole genome shotgun (WGS) entry which is preliminary data.</text>
</comment>
<evidence type="ECO:0000313" key="2">
    <source>
        <dbReference type="EMBL" id="RJF89284.1"/>
    </source>
</evidence>